<evidence type="ECO:0000256" key="5">
    <source>
        <dbReference type="ARBA" id="ARBA00023242"/>
    </source>
</evidence>
<dbReference type="InterPro" id="IPR029710">
    <property type="entry name" value="LIG4"/>
</dbReference>
<protein>
    <recommendedName>
        <fullName evidence="7">ATP-dependent DNA ligase family profile domain-containing protein</fullName>
    </recommendedName>
</protein>
<keyword evidence="3" id="KW-0547">Nucleotide-binding</keyword>
<dbReference type="Gene3D" id="2.40.50.140">
    <property type="entry name" value="Nucleic acid-binding proteins"/>
    <property type="match status" value="1"/>
</dbReference>
<dbReference type="GO" id="GO:0005524">
    <property type="term" value="F:ATP binding"/>
    <property type="evidence" value="ECO:0007669"/>
    <property type="project" value="UniProtKB-KW"/>
</dbReference>
<dbReference type="InterPro" id="IPR012308">
    <property type="entry name" value="DNA_ligase_ATP-dep_N"/>
</dbReference>
<dbReference type="GO" id="GO:0006310">
    <property type="term" value="P:DNA recombination"/>
    <property type="evidence" value="ECO:0007669"/>
    <property type="project" value="InterPro"/>
</dbReference>
<keyword evidence="9" id="KW-1185">Reference proteome</keyword>
<reference evidence="8 9" key="1">
    <citation type="journal article" date="2016" name="Mol. Biol. Evol.">
        <title>Comparative Genomics of Early-Diverging Mushroom-Forming Fungi Provides Insights into the Origins of Lignocellulose Decay Capabilities.</title>
        <authorList>
            <person name="Nagy L.G."/>
            <person name="Riley R."/>
            <person name="Tritt A."/>
            <person name="Adam C."/>
            <person name="Daum C."/>
            <person name="Floudas D."/>
            <person name="Sun H."/>
            <person name="Yadav J.S."/>
            <person name="Pangilinan J."/>
            <person name="Larsson K.H."/>
            <person name="Matsuura K."/>
            <person name="Barry K."/>
            <person name="Labutti K."/>
            <person name="Kuo R."/>
            <person name="Ohm R.A."/>
            <person name="Bhattacharya S.S."/>
            <person name="Shirouzu T."/>
            <person name="Yoshinaga Y."/>
            <person name="Martin F.M."/>
            <person name="Grigoriev I.V."/>
            <person name="Hibbett D.S."/>
        </authorList>
    </citation>
    <scope>NUCLEOTIDE SEQUENCE [LARGE SCALE GENOMIC DNA]</scope>
    <source>
        <strain evidence="8 9">L-15889</strain>
    </source>
</reference>
<dbReference type="GO" id="GO:0032807">
    <property type="term" value="C:DNA ligase IV complex"/>
    <property type="evidence" value="ECO:0007669"/>
    <property type="project" value="TreeGrafter"/>
</dbReference>
<dbReference type="STRING" id="1314783.A0A165RJG7"/>
<feature type="region of interest" description="Disordered" evidence="6">
    <location>
        <begin position="890"/>
        <end position="932"/>
    </location>
</feature>
<dbReference type="InterPro" id="IPR012310">
    <property type="entry name" value="DNA_ligase_ATP-dep_cent"/>
</dbReference>
<feature type="region of interest" description="Disordered" evidence="6">
    <location>
        <begin position="409"/>
        <end position="428"/>
    </location>
</feature>
<feature type="compositionally biased region" description="Polar residues" evidence="6">
    <location>
        <begin position="922"/>
        <end position="932"/>
    </location>
</feature>
<sequence>MTDKQSPSDIPLSFFVSLIEHISRIKPRKANSHGHKGNPHLNSSVVQTFRKWVTELHRRYDPLPPGTTAIVFRLLFPEEDAKRKYDMQEARLAQVLSNTLGLSGRRRGRGEGLVNWKAESAIGCLGLEIRKLFDEGQASLASYQISIAEVDCVLSTLACKSAFSAESVRQDPAISPSPKDLKRAEIVRSLYTRLSAAEACVITQIILKDLRPLLYPLPENETHYTALLTQYKSNALEQLSKFDAMRIWDPSGRMLVAYRVRACLDEAALAYEQVTSGDVGNLSLSPKVGTPVQIPKCSKGQSCGQSLRLLRSSKRVWAETKYDGERTQIHVDIGAGCPRITIYSKSGRDSTMDRVAIHPLLLSAIGFDSPSCKVKKNVILEAEMVAYSEALHRIDEFWRIRSLISTTAVGPRHTRHPRQPVGSDSQDTMAGSQCSLISNASDDGARHLALVFFDILFLDDTSLLSSPYSVRRKTLEDLLHLKPGHVMLTERVTIDMGPNASAGGIEVDAEALLRKVFAAVIADHQEGLVLKADEAPYNDWKMPWVKLKKDYIEGYGDTLDLVLVGATWEKERARELRVAPTAYTTFYIGALSNAAAVKAEPKCMPHFEVFFTASYGLSREELEQLNFRIKSSNLVRCESGKALYGLPYTYNLFKGLPSPAILLSEPILAEVVGGSFTKAAHSKFYELRFPRITKVFRSSERSWTDASTLDQFQRIARESVGHERSHKDVEDWCNELWGKPSSPGAKCPSKRQLTEAEWADKLERADRKSGKRAKKAAGAEPRHRPRSDDSEGENHNGPSLGSPRSPKTLRALGSVTNVWWSLPEIELLGQHTSPGSLAIANSTHLPSPPQTVSHIHRDSSNEQDTHPPTSKYHVGYSERHALHDTADPSRVQKQVAGPGHHQVSHVDDSGRTDDRISRNDGNKSYQSVQDFSSTPQGRFLSDAVIWLASPHSTLRPAWRVPSKLIFPAGQQVHSLESLLQACHWCTEGSMGGCDWAKKGVIFVDDTLETQSAETGERSWTEWPLKALIECRSTLLRGSRSVHCKSVWIFSMKMLSYESSGEAYLDVAAHALCRFG</sequence>
<dbReference type="PROSITE" id="PS00333">
    <property type="entry name" value="DNA_LIGASE_A2"/>
    <property type="match status" value="1"/>
</dbReference>
<dbReference type="GO" id="GO:0006303">
    <property type="term" value="P:double-strand break repair via nonhomologous end joining"/>
    <property type="evidence" value="ECO:0007669"/>
    <property type="project" value="TreeGrafter"/>
</dbReference>
<dbReference type="AlphaFoldDB" id="A0A165RJG7"/>
<feature type="compositionally biased region" description="Polar residues" evidence="6">
    <location>
        <begin position="838"/>
        <end position="853"/>
    </location>
</feature>
<evidence type="ECO:0000256" key="3">
    <source>
        <dbReference type="ARBA" id="ARBA00022741"/>
    </source>
</evidence>
<dbReference type="GO" id="GO:0003677">
    <property type="term" value="F:DNA binding"/>
    <property type="evidence" value="ECO:0007669"/>
    <property type="project" value="InterPro"/>
</dbReference>
<feature type="compositionally biased region" description="Basic and acidic residues" evidence="6">
    <location>
        <begin position="904"/>
        <end position="921"/>
    </location>
</feature>
<evidence type="ECO:0000256" key="2">
    <source>
        <dbReference type="ARBA" id="ARBA00022598"/>
    </source>
</evidence>
<feature type="compositionally biased region" description="Basic and acidic residues" evidence="6">
    <location>
        <begin position="758"/>
        <end position="768"/>
    </location>
</feature>
<feature type="compositionally biased region" description="Basic and acidic residues" evidence="6">
    <location>
        <begin position="780"/>
        <end position="794"/>
    </location>
</feature>
<evidence type="ECO:0000256" key="1">
    <source>
        <dbReference type="ARBA" id="ARBA00007572"/>
    </source>
</evidence>
<dbReference type="EMBL" id="KV429049">
    <property type="protein sequence ID" value="KZT70831.1"/>
    <property type="molecule type" value="Genomic_DNA"/>
</dbReference>
<feature type="region of interest" description="Disordered" evidence="6">
    <location>
        <begin position="758"/>
        <end position="808"/>
    </location>
</feature>
<dbReference type="Pfam" id="PF04675">
    <property type="entry name" value="DNA_ligase_A_N"/>
    <property type="match status" value="1"/>
</dbReference>
<dbReference type="Pfam" id="PF01068">
    <property type="entry name" value="DNA_ligase_A_M"/>
    <property type="match status" value="1"/>
</dbReference>
<name>A0A165RJG7_9APHY</name>
<dbReference type="GO" id="GO:0006297">
    <property type="term" value="P:nucleotide-excision repair, DNA gap filling"/>
    <property type="evidence" value="ECO:0007669"/>
    <property type="project" value="TreeGrafter"/>
</dbReference>
<evidence type="ECO:0000313" key="8">
    <source>
        <dbReference type="EMBL" id="KZT70831.1"/>
    </source>
</evidence>
<dbReference type="InterPro" id="IPR016059">
    <property type="entry name" value="DNA_ligase_ATP-dep_CS"/>
</dbReference>
<dbReference type="Gene3D" id="3.30.470.30">
    <property type="entry name" value="DNA ligase/mRNA capping enzyme"/>
    <property type="match status" value="1"/>
</dbReference>
<evidence type="ECO:0000256" key="6">
    <source>
        <dbReference type="SAM" id="MobiDB-lite"/>
    </source>
</evidence>
<dbReference type="PANTHER" id="PTHR45997">
    <property type="entry name" value="DNA LIGASE 4"/>
    <property type="match status" value="1"/>
</dbReference>
<dbReference type="GO" id="GO:0003910">
    <property type="term" value="F:DNA ligase (ATP) activity"/>
    <property type="evidence" value="ECO:0007669"/>
    <property type="project" value="InterPro"/>
</dbReference>
<feature type="domain" description="ATP-dependent DNA ligase family profile" evidence="7">
    <location>
        <begin position="441"/>
        <end position="572"/>
    </location>
</feature>
<evidence type="ECO:0000256" key="4">
    <source>
        <dbReference type="ARBA" id="ARBA00022840"/>
    </source>
</evidence>
<feature type="compositionally biased region" description="Basic and acidic residues" evidence="6">
    <location>
        <begin position="855"/>
        <end position="865"/>
    </location>
</feature>
<evidence type="ECO:0000313" key="9">
    <source>
        <dbReference type="Proteomes" id="UP000076727"/>
    </source>
</evidence>
<dbReference type="Proteomes" id="UP000076727">
    <property type="component" value="Unassembled WGS sequence"/>
</dbReference>
<feature type="region of interest" description="Disordered" evidence="6">
    <location>
        <begin position="838"/>
        <end position="873"/>
    </location>
</feature>
<keyword evidence="2" id="KW-0436">Ligase</keyword>
<keyword evidence="4" id="KW-0067">ATP-binding</keyword>
<dbReference type="Gene3D" id="1.10.3260.10">
    <property type="entry name" value="DNA ligase, ATP-dependent, N-terminal domain"/>
    <property type="match status" value="1"/>
</dbReference>
<dbReference type="PANTHER" id="PTHR45997:SF2">
    <property type="entry name" value="ATP DEPENDENT DNA LIGASE DOMAIN PROTEIN (AFU_ORTHOLOGUE AFUA_5G02430)"/>
    <property type="match status" value="1"/>
</dbReference>
<comment type="similarity">
    <text evidence="1">Belongs to the ATP-dependent DNA ligase family.</text>
</comment>
<dbReference type="InterPro" id="IPR012340">
    <property type="entry name" value="NA-bd_OB-fold"/>
</dbReference>
<dbReference type="OrthoDB" id="7482721at2759"/>
<gene>
    <name evidence="8" type="ORF">DAEQUDRAFT_688765</name>
</gene>
<dbReference type="InterPro" id="IPR036599">
    <property type="entry name" value="DNA_ligase_N_sf"/>
</dbReference>
<accession>A0A165RJG7</accession>
<proteinExistence type="inferred from homology"/>
<evidence type="ECO:0000259" key="7">
    <source>
        <dbReference type="PROSITE" id="PS50160"/>
    </source>
</evidence>
<organism evidence="8 9">
    <name type="scientific">Daedalea quercina L-15889</name>
    <dbReference type="NCBI Taxonomy" id="1314783"/>
    <lineage>
        <taxon>Eukaryota</taxon>
        <taxon>Fungi</taxon>
        <taxon>Dikarya</taxon>
        <taxon>Basidiomycota</taxon>
        <taxon>Agaricomycotina</taxon>
        <taxon>Agaricomycetes</taxon>
        <taxon>Polyporales</taxon>
        <taxon>Fomitopsis</taxon>
    </lineage>
</organism>
<dbReference type="SUPFAM" id="SSF56091">
    <property type="entry name" value="DNA ligase/mRNA capping enzyme, catalytic domain"/>
    <property type="match status" value="1"/>
</dbReference>
<dbReference type="PROSITE" id="PS50160">
    <property type="entry name" value="DNA_LIGASE_A3"/>
    <property type="match status" value="1"/>
</dbReference>
<keyword evidence="5" id="KW-0539">Nucleus</keyword>